<sequence length="226" mass="26313">MLLEERYRNMYKNAVKHIISNTYEVDPLIHSNKDQRYGLSLIIRPPESVKTAIQMFLKELYNTAPNQYYYPATDIHITVLSIISCYDGLDSDVLHFPDYIALVKKSLKRIAPISITCKGITASPSGIMIQGFPTEPALNSLRNQLRANFKNSNLQESMDQRYLIQTAHATVCRFSNLLEHNLKFLTILESYRDHYFGAFNVDKLELVYNDWYHRRNKSKTLHEFSL</sequence>
<protein>
    <submittedName>
        <fullName evidence="1">2'-5' RNA ligase</fullName>
    </submittedName>
</protein>
<evidence type="ECO:0000313" key="1">
    <source>
        <dbReference type="EMBL" id="TDU40173.1"/>
    </source>
</evidence>
<evidence type="ECO:0000313" key="2">
    <source>
        <dbReference type="Proteomes" id="UP000294689"/>
    </source>
</evidence>
<comment type="caution">
    <text evidence="1">The sequence shown here is derived from an EMBL/GenBank/DDBJ whole genome shotgun (WGS) entry which is preliminary data.</text>
</comment>
<proteinExistence type="predicted"/>
<dbReference type="EMBL" id="SOBW01000008">
    <property type="protein sequence ID" value="TDU40173.1"/>
    <property type="molecule type" value="Genomic_DNA"/>
</dbReference>
<keyword evidence="2" id="KW-1185">Reference proteome</keyword>
<dbReference type="SUPFAM" id="SSF55144">
    <property type="entry name" value="LigT-like"/>
    <property type="match status" value="1"/>
</dbReference>
<dbReference type="InterPro" id="IPR009097">
    <property type="entry name" value="Cyclic_Pdiesterase"/>
</dbReference>
<dbReference type="AlphaFoldDB" id="A0A4R7PYS6"/>
<reference evidence="1 2" key="1">
    <citation type="submission" date="2019-03" db="EMBL/GenBank/DDBJ databases">
        <title>Genomic Encyclopedia of Archaeal and Bacterial Type Strains, Phase II (KMG-II): from individual species to whole genera.</title>
        <authorList>
            <person name="Goeker M."/>
        </authorList>
    </citation>
    <scope>NUCLEOTIDE SEQUENCE [LARGE SCALE GENOMIC DNA]</scope>
    <source>
        <strain evidence="1 2">DSM 28135</strain>
    </source>
</reference>
<accession>A0A4R7PYS6</accession>
<dbReference type="Gene3D" id="3.90.1140.10">
    <property type="entry name" value="Cyclic phosphodiesterase"/>
    <property type="match status" value="1"/>
</dbReference>
<organism evidence="1 2">
    <name type="scientific">Gelidibacter sediminis</name>
    <dbReference type="NCBI Taxonomy" id="1608710"/>
    <lineage>
        <taxon>Bacteria</taxon>
        <taxon>Pseudomonadati</taxon>
        <taxon>Bacteroidota</taxon>
        <taxon>Flavobacteriia</taxon>
        <taxon>Flavobacteriales</taxon>
        <taxon>Flavobacteriaceae</taxon>
        <taxon>Gelidibacter</taxon>
    </lineage>
</organism>
<keyword evidence="1" id="KW-0436">Ligase</keyword>
<gene>
    <name evidence="1" type="ORF">BXY82_2214</name>
</gene>
<dbReference type="GO" id="GO:0016874">
    <property type="term" value="F:ligase activity"/>
    <property type="evidence" value="ECO:0007669"/>
    <property type="project" value="UniProtKB-KW"/>
</dbReference>
<name>A0A4R7PYS6_9FLAO</name>
<dbReference type="Proteomes" id="UP000294689">
    <property type="component" value="Unassembled WGS sequence"/>
</dbReference>